<feature type="domain" description="Glycoside hydrolase family 38 central" evidence="7">
    <location>
        <begin position="526"/>
        <end position="605"/>
    </location>
</feature>
<evidence type="ECO:0000256" key="2">
    <source>
        <dbReference type="ARBA" id="ARBA00009792"/>
    </source>
</evidence>
<dbReference type="STRING" id="1851148.SMSP2_00007"/>
<keyword evidence="9" id="KW-1185">Reference proteome</keyword>
<dbReference type="Pfam" id="PF07748">
    <property type="entry name" value="Glyco_hydro_38C"/>
    <property type="match status" value="1"/>
</dbReference>
<dbReference type="Pfam" id="PF09261">
    <property type="entry name" value="Alpha-mann_mid"/>
    <property type="match status" value="1"/>
</dbReference>
<dbReference type="PANTHER" id="PTHR46017">
    <property type="entry name" value="ALPHA-MANNOSIDASE 2C1"/>
    <property type="match status" value="1"/>
</dbReference>
<keyword evidence="4" id="KW-0479">Metal-binding</keyword>
<dbReference type="SMART" id="SM00872">
    <property type="entry name" value="Alpha-mann_mid"/>
    <property type="match status" value="1"/>
</dbReference>
<evidence type="ECO:0000313" key="8">
    <source>
        <dbReference type="EMBL" id="AQQ69677.1"/>
    </source>
</evidence>
<dbReference type="SUPFAM" id="SSF88688">
    <property type="entry name" value="Families 57/38 glycoside transferase middle domain"/>
    <property type="match status" value="1"/>
</dbReference>
<organism evidence="8 9">
    <name type="scientific">Limihaloglobus sulfuriphilus</name>
    <dbReference type="NCBI Taxonomy" id="1851148"/>
    <lineage>
        <taxon>Bacteria</taxon>
        <taxon>Pseudomonadati</taxon>
        <taxon>Planctomycetota</taxon>
        <taxon>Phycisphaerae</taxon>
        <taxon>Sedimentisphaerales</taxon>
        <taxon>Sedimentisphaeraceae</taxon>
        <taxon>Limihaloglobus</taxon>
    </lineage>
</organism>
<evidence type="ECO:0000256" key="4">
    <source>
        <dbReference type="ARBA" id="ARBA00022723"/>
    </source>
</evidence>
<evidence type="ECO:0000256" key="6">
    <source>
        <dbReference type="ARBA" id="ARBA00023295"/>
    </source>
</evidence>
<evidence type="ECO:0000259" key="7">
    <source>
        <dbReference type="SMART" id="SM00872"/>
    </source>
</evidence>
<dbReference type="Gene3D" id="3.20.110.10">
    <property type="entry name" value="Glycoside hydrolase 38, N terminal domain"/>
    <property type="match status" value="1"/>
</dbReference>
<dbReference type="InterPro" id="IPR011682">
    <property type="entry name" value="Glyco_hydro_38_C"/>
</dbReference>
<proteinExistence type="inferred from homology"/>
<dbReference type="SUPFAM" id="SSF88713">
    <property type="entry name" value="Glycoside hydrolase/deacetylase"/>
    <property type="match status" value="1"/>
</dbReference>
<dbReference type="GO" id="GO:0030246">
    <property type="term" value="F:carbohydrate binding"/>
    <property type="evidence" value="ECO:0007669"/>
    <property type="project" value="InterPro"/>
</dbReference>
<dbReference type="InterPro" id="IPR015341">
    <property type="entry name" value="Glyco_hydro_38_cen"/>
</dbReference>
<dbReference type="EMBL" id="CP019646">
    <property type="protein sequence ID" value="AQQ69677.1"/>
    <property type="molecule type" value="Genomic_DNA"/>
</dbReference>
<dbReference type="Gene3D" id="2.70.98.30">
    <property type="entry name" value="Golgi alpha-mannosidase II, domain 4"/>
    <property type="match status" value="1"/>
</dbReference>
<dbReference type="Pfam" id="PF01074">
    <property type="entry name" value="Glyco_hydro_38N"/>
    <property type="match status" value="1"/>
</dbReference>
<dbReference type="SUPFAM" id="SSF74650">
    <property type="entry name" value="Galactose mutarotase-like"/>
    <property type="match status" value="1"/>
</dbReference>
<comment type="similarity">
    <text evidence="2">Belongs to the glycosyl hydrolase 38 family.</text>
</comment>
<dbReference type="InterPro" id="IPR011013">
    <property type="entry name" value="Gal_mutarotase_sf_dom"/>
</dbReference>
<dbReference type="GO" id="GO:0004559">
    <property type="term" value="F:alpha-mannosidase activity"/>
    <property type="evidence" value="ECO:0007669"/>
    <property type="project" value="UniProtKB-EC"/>
</dbReference>
<dbReference type="AlphaFoldDB" id="A0A1Q2MBM2"/>
<accession>A0A1Q2MBM2</accession>
<name>A0A1Q2MBM2_9BACT</name>
<gene>
    <name evidence="8" type="primary">mngB_1</name>
    <name evidence="8" type="ORF">SMSP2_00007</name>
</gene>
<dbReference type="FunFam" id="3.20.110.10:FF:000002">
    <property type="entry name" value="alpha-mannosidase 2C1 isoform X1"/>
    <property type="match status" value="1"/>
</dbReference>
<evidence type="ECO:0000256" key="3">
    <source>
        <dbReference type="ARBA" id="ARBA00012752"/>
    </source>
</evidence>
<evidence type="ECO:0000256" key="1">
    <source>
        <dbReference type="ARBA" id="ARBA00000365"/>
    </source>
</evidence>
<dbReference type="Proteomes" id="UP000188181">
    <property type="component" value="Chromosome"/>
</dbReference>
<dbReference type="InterPro" id="IPR000602">
    <property type="entry name" value="Glyco_hydro_38_N"/>
</dbReference>
<dbReference type="InterPro" id="IPR028995">
    <property type="entry name" value="Glyco_hydro_57/38_cen_sf"/>
</dbReference>
<dbReference type="GO" id="GO:0009313">
    <property type="term" value="P:oligosaccharide catabolic process"/>
    <property type="evidence" value="ECO:0007669"/>
    <property type="project" value="TreeGrafter"/>
</dbReference>
<dbReference type="InterPro" id="IPR011330">
    <property type="entry name" value="Glyco_hydro/deAcase_b/a-brl"/>
</dbReference>
<dbReference type="GO" id="GO:0006013">
    <property type="term" value="P:mannose metabolic process"/>
    <property type="evidence" value="ECO:0007669"/>
    <property type="project" value="InterPro"/>
</dbReference>
<dbReference type="GO" id="GO:0046872">
    <property type="term" value="F:metal ion binding"/>
    <property type="evidence" value="ECO:0007669"/>
    <property type="project" value="UniProtKB-KW"/>
</dbReference>
<evidence type="ECO:0000313" key="9">
    <source>
        <dbReference type="Proteomes" id="UP000188181"/>
    </source>
</evidence>
<dbReference type="EC" id="3.2.1.24" evidence="3"/>
<dbReference type="InterPro" id="IPR037094">
    <property type="entry name" value="Glyco_hydro_38_cen_sf"/>
</dbReference>
<dbReference type="FunFam" id="2.70.98.30:FF:000001">
    <property type="entry name" value="alpha-mannosidase 2C1 isoform X2"/>
    <property type="match status" value="1"/>
</dbReference>
<protein>
    <recommendedName>
        <fullName evidence="3">alpha-mannosidase</fullName>
        <ecNumber evidence="3">3.2.1.24</ecNumber>
    </recommendedName>
</protein>
<dbReference type="KEGG" id="pbas:SMSP2_00007"/>
<dbReference type="PANTHER" id="PTHR46017:SF1">
    <property type="entry name" value="ALPHA-MANNOSIDASE 2C1"/>
    <property type="match status" value="1"/>
</dbReference>
<sequence length="1047" mass="118150">MLDHKTRFTLEKLTAKLELLKDKCETKAMPLGPVKYIELPDATAEPMIEPDFDDSSWQTLEAPCYWGGWRRNFTMRGVFSIPAGWCGGGCAALSFDFGSEPDLDFCHPEMLVHIDGEPLAAADRFHRLLFIPDKYCDGKEHSLAMSGYTGMLGFKRDENHQKLFMKKMDIIEFNRPAAEFTALSRAALESVRRLPEDSPARSRLLNVLDKSFTKLELSPVHTEGFMPSLEQASKMLNDGIQACGEPMDVDIHAIGHSHIDVAWLWPLAQTRNKCRRSFSTVMALMDEHRDYVFTQSQPQLYQYVLEDSPQLFEKIRQKVKQDRWEPIGGMWVEADCNISGAESLARQFLLGRGFFAEHFGQDADSPILWLPDVFGYSANLPQIIKLAGMEYFFTIKISWNQYNSLPYDSFWWQGIDGTKVLAHLGTTRESSDEREVTYNSMATPNQFYNTWAFCKQKEFHTDLMCCYGYGDGGGGPTREMLENIEHCNNMPGMPRVKHSKAIEFFDRLKEKSSDKLPIWNGELYLEYHRGTYTTQAANKKNNRRSEFGLHDAEFLSSLASVLDSDYKYPADSFTRAWQLVCLNQFHDIIPGSSIAEVYRDSDRDYAEVADIVGETSRAAIDVVCSKSHADILLINPASAARNDAAVIDAAIDDNQHLEDSCGNPVLSQKTENGMLIDCKGLNGFEVRRLSIAGGSLDAENVSVTDRTLENSFVRVCLNDAGDIESIYDKKHCREIIPDGCIANEMLAFEDRPISYDAWDIEIYYQDKVYKAEPAESIRVVEEGPLCSAIEVKRRILASTYTQRISLGANSAQIDISTDIDWREKKTLLKAAFPVDILSPEASYEIQWGHVKRSTHKNTSWDWARFESCAQKWVDLSEDDYGVSLLNDCKYGHDIQDNVIRITLLRGSTMPDADADKGRHTFKYSILPHAGRVGMETVNAGYAVNDPVIAVRNDSAAAVSQDISPLFSVDRESVVIETVKRSEDGTALLLRLYNSLAGRGEFRLTAGFDVKECFKSNIMEENLEKLDVADNAVTLNIKPFEILCLKIS</sequence>
<dbReference type="InterPro" id="IPR041147">
    <property type="entry name" value="GH38_C"/>
</dbReference>
<dbReference type="InterPro" id="IPR027291">
    <property type="entry name" value="Glyco_hydro_38_N_sf"/>
</dbReference>
<dbReference type="CDD" id="cd10789">
    <property type="entry name" value="GH38N_AMII_ER_cytosolic"/>
    <property type="match status" value="1"/>
</dbReference>
<keyword evidence="6 8" id="KW-0326">Glycosidase</keyword>
<comment type="catalytic activity">
    <reaction evidence="1">
        <text>Hydrolysis of terminal, non-reducing alpha-D-mannose residues in alpha-D-mannosides.</text>
        <dbReference type="EC" id="3.2.1.24"/>
    </reaction>
</comment>
<dbReference type="Pfam" id="PF17677">
    <property type="entry name" value="Glyco_hydro38C2"/>
    <property type="match status" value="1"/>
</dbReference>
<dbReference type="RefSeq" id="WP_146681991.1">
    <property type="nucleotide sequence ID" value="NZ_CP019646.1"/>
</dbReference>
<dbReference type="Gene3D" id="1.20.1270.50">
    <property type="entry name" value="Glycoside hydrolase family 38, central domain"/>
    <property type="match status" value="1"/>
</dbReference>
<dbReference type="OrthoDB" id="9772207at2"/>
<reference evidence="9" key="1">
    <citation type="submission" date="2017-02" db="EMBL/GenBank/DDBJ databases">
        <title>Comparative genomics and description of representatives of a novel lineage of planctomycetes thriving in anoxic sediments.</title>
        <authorList>
            <person name="Spring S."/>
            <person name="Bunk B."/>
            <person name="Sproer C."/>
        </authorList>
    </citation>
    <scope>NUCLEOTIDE SEQUENCE [LARGE SCALE GENOMIC DNA]</scope>
    <source>
        <strain evidence="9">SM-Chi-D1</strain>
    </source>
</reference>
<dbReference type="FunFam" id="1.20.1270.50:FF:000004">
    <property type="entry name" value="alpha-mannosidase 2C1 isoform X1"/>
    <property type="match status" value="1"/>
</dbReference>
<keyword evidence="5 8" id="KW-0378">Hydrolase</keyword>
<evidence type="ECO:0000256" key="5">
    <source>
        <dbReference type="ARBA" id="ARBA00022801"/>
    </source>
</evidence>
<dbReference type="Gene3D" id="2.60.40.2220">
    <property type="match status" value="1"/>
</dbReference>